<feature type="compositionally biased region" description="Basic and acidic residues" evidence="4">
    <location>
        <begin position="1682"/>
        <end position="1696"/>
    </location>
</feature>
<dbReference type="PROSITE" id="PS50092">
    <property type="entry name" value="TSP1"/>
    <property type="match status" value="8"/>
</dbReference>
<dbReference type="GeneID" id="119734796"/>
<keyword evidence="1" id="KW-0677">Repeat</keyword>
<feature type="compositionally biased region" description="Polar residues" evidence="4">
    <location>
        <begin position="1391"/>
        <end position="1406"/>
    </location>
</feature>
<evidence type="ECO:0000259" key="8">
    <source>
        <dbReference type="PROSITE" id="PS50835"/>
    </source>
</evidence>
<keyword evidence="5" id="KW-1133">Transmembrane helix</keyword>
<feature type="transmembrane region" description="Helical" evidence="5">
    <location>
        <begin position="1120"/>
        <end position="1145"/>
    </location>
</feature>
<dbReference type="InterPro" id="IPR052065">
    <property type="entry name" value="Compl_asym_regulator"/>
</dbReference>
<feature type="compositionally biased region" description="Acidic residues" evidence="4">
    <location>
        <begin position="1628"/>
        <end position="1641"/>
    </location>
</feature>
<evidence type="ECO:0008006" key="11">
    <source>
        <dbReference type="Google" id="ProtNLM"/>
    </source>
</evidence>
<feature type="compositionally biased region" description="Basic and acidic residues" evidence="4">
    <location>
        <begin position="1234"/>
        <end position="1262"/>
    </location>
</feature>
<evidence type="ECO:0000256" key="5">
    <source>
        <dbReference type="SAM" id="Phobius"/>
    </source>
</evidence>
<dbReference type="InterPro" id="IPR036383">
    <property type="entry name" value="TSP1_rpt_sf"/>
</dbReference>
<feature type="compositionally biased region" description="Acidic residues" evidence="4">
    <location>
        <begin position="1652"/>
        <end position="1661"/>
    </location>
</feature>
<name>A0A914AKM8_PATMI</name>
<feature type="compositionally biased region" description="Basic and acidic residues" evidence="4">
    <location>
        <begin position="1334"/>
        <end position="1356"/>
    </location>
</feature>
<evidence type="ECO:0000256" key="1">
    <source>
        <dbReference type="ARBA" id="ARBA00022737"/>
    </source>
</evidence>
<feature type="compositionally biased region" description="Basic and acidic residues" evidence="4">
    <location>
        <begin position="1482"/>
        <end position="1493"/>
    </location>
</feature>
<keyword evidence="2" id="KW-1015">Disulfide bond</keyword>
<dbReference type="OMA" id="QGPQTGH"/>
<feature type="domain" description="Laminin G" evidence="7">
    <location>
        <begin position="644"/>
        <end position="848"/>
    </location>
</feature>
<dbReference type="PROSITE" id="PS50025">
    <property type="entry name" value="LAM_G_DOMAIN"/>
    <property type="match status" value="2"/>
</dbReference>
<feature type="compositionally biased region" description="Acidic residues" evidence="4">
    <location>
        <begin position="1672"/>
        <end position="1681"/>
    </location>
</feature>
<feature type="region of interest" description="Disordered" evidence="4">
    <location>
        <begin position="1565"/>
        <end position="1602"/>
    </location>
</feature>
<feature type="compositionally biased region" description="Polar residues" evidence="4">
    <location>
        <begin position="1571"/>
        <end position="1581"/>
    </location>
</feature>
<feature type="domain" description="Laminin G" evidence="7">
    <location>
        <begin position="833"/>
        <end position="1029"/>
    </location>
</feature>
<evidence type="ECO:0000313" key="9">
    <source>
        <dbReference type="EnsemblMetazoa" id="XP_038064282.1"/>
    </source>
</evidence>
<evidence type="ECO:0000256" key="2">
    <source>
        <dbReference type="ARBA" id="ARBA00023157"/>
    </source>
</evidence>
<dbReference type="InterPro" id="IPR000884">
    <property type="entry name" value="TSP1_rpt"/>
</dbReference>
<feature type="compositionally biased region" description="Low complexity" evidence="4">
    <location>
        <begin position="1436"/>
        <end position="1451"/>
    </location>
</feature>
<feature type="compositionally biased region" description="Low complexity" evidence="4">
    <location>
        <begin position="1509"/>
        <end position="1526"/>
    </location>
</feature>
<organism evidence="9 10">
    <name type="scientific">Patiria miniata</name>
    <name type="common">Bat star</name>
    <name type="synonym">Asterina miniata</name>
    <dbReference type="NCBI Taxonomy" id="46514"/>
    <lineage>
        <taxon>Eukaryota</taxon>
        <taxon>Metazoa</taxon>
        <taxon>Echinodermata</taxon>
        <taxon>Eleutherozoa</taxon>
        <taxon>Asterozoa</taxon>
        <taxon>Asteroidea</taxon>
        <taxon>Valvatacea</taxon>
        <taxon>Valvatida</taxon>
        <taxon>Asterinidae</taxon>
        <taxon>Patiria</taxon>
    </lineage>
</organism>
<feature type="domain" description="Ig-like" evidence="8">
    <location>
        <begin position="1023"/>
        <end position="1103"/>
    </location>
</feature>
<proteinExistence type="predicted"/>
<dbReference type="PANTHER" id="PTHR22906">
    <property type="entry name" value="PROPERDIN"/>
    <property type="match status" value="1"/>
</dbReference>
<sequence length="1696" mass="187905">MIPSELLSPIIILCTVRLIFGTPSTHLSPEMSAALHLLRPEAKVSFAGACLGEYRCSEAEVASYAWQSSHADTAVRKRFWHTYDCTWNEDPSQCPVDGGWSSWSEWGDCDTTCGDGTKLRYRACDWPQPKNGGNECHGQNSSVTSCRVKMACPPPDNDSTVTKGSPGESVQHKALLAMEPFNKGNAELQSACMDGRCSYQQVTEMVTPRNLADVYWTNLICYKHFEGCPVDGGWSEWSMWSSCSSRCGTGKAYRSRRCASPQPRHGGRYCDGTEYEEGMCFDDSCVEAVGVLLTPWSMWSACSTTCNDGVKTSTRRCHGSDVCDVGKGQVAALLTREIPCSGGLCPEVGGWSEWSAWTVCSAICSKGRRVKERACNKPRPQGEGNDCEGESFTEEECSQHAPYCEGIPEDVTMYEEWSHWSECSAPCDSGMTIRHRTCLEQGHPCRGELYDLQLCNDDLPCKADGDWTPWTEWSVCTVTCGEGDTERYRQCSNPRPEFGGLSCEGDADEKKKCLLSECPADTPTWESWGEWSQCTVTCAGGTSTRTRGCLVSYGNGQEPRQVPFSRCAGEYQQINVCNYLPCPVDGNWASWGDWASCSRSCGDGVVKRDRTCTDPAPAGEGEVCGGYGTEIVPCYQQPCPVPDEILRTFDGSAFMMYHRAAAPSKLLLFYMRFMPSNPSSLLALRHDDVVHSEQMVTVGVANGHVRVYAKLGQAESVVVSSNGIHLNKWNRVEVTISGGHTSVRLNDGAPVFSNFTLPLPAHLDWDQSMYIGGALPYLFPGPAREYVGFVGAISALRVNYKEYTLHDIRPEWTGVGLPFVSFDVGTRLADINAQVTVFTGREYTFLPCPNTTDEQFSLKLTLRPDGPDGIVSYVMGLVPGSFVALTMMDSRVALFVSFGDSIATAKSVDIALSKWAIVELTLRGREAEMRVNGGPAIQLAVEGTDFAPAPRVHIGGVPGPDRTVARMTTGWDRGLVGAVYEVTVNRYQYLLTETALNMEDMYLDSASTTISAHYREVRRPLHSSVALHCNYANIRKEKPMVTWLYGDKILEESTHVSIFKPSVFSPHKSILNLHILQSDNEGPYACMVWYRGKAVITHAFGVSIYEPKEFEFHLESNVELMVIGNVALIVGFIIGIIALSCFRVCRRRFFFLDMMHQSTVFYFGLDEWAWLRDPDVPDRATMLQVNATFDKDFSAREEKIKFDQALKKKKTLEQLKTKAKEVKGKMKRKKTKKNKGDVESGLDSRENAENATEKPGKSPEKLKKIKRKETKNNDDEESTLDSKKVENATEKPENAAQHKTGKTPEKVTLLEQLKTKAKEAKGKMKWKKKTKTKGNVEVDLDSRENADNATNKKQEKGTTVITVTPNEALEMTAESSTKHSERSEEGPEVSLKSSQIHNNVNQSAGTYGSLLQRKPSESLSDREINLRRLSHEIVTGKPESSTSSSSHGGESPEPRPVNGDSVSSLVIPEDKRQVDLIELDDQERRGDWEKEEPLYVNIDTIRDRRRQSKSSLGSLRLSQRGSSSTSNDSEPPPAPPRLLPSEETVEVDMDAVRENWRQSISREILSDYGASKSSATEVLSTQDRRRQSMAQAGHDAGRLFNHRGSIGGAVTKLSEAVAEDAIAGFGEMNDEGSEEDEMQDEDNARRQLSLVLEEEDGEDQPLLDQASSASASDEDEDESPDDNEKNFLIAERDSSE</sequence>
<dbReference type="Gene3D" id="2.60.120.200">
    <property type="match status" value="2"/>
</dbReference>
<keyword evidence="6" id="KW-0732">Signal</keyword>
<comment type="caution">
    <text evidence="3">Lacks conserved residue(s) required for the propagation of feature annotation.</text>
</comment>
<feature type="region of interest" description="Disordered" evidence="4">
    <location>
        <begin position="1217"/>
        <end position="1542"/>
    </location>
</feature>
<feature type="chain" id="PRO_5037138905" description="Hemicentin-1" evidence="6">
    <location>
        <begin position="22"/>
        <end position="1696"/>
    </location>
</feature>
<feature type="compositionally biased region" description="Basic and acidic residues" evidence="4">
    <location>
        <begin position="1376"/>
        <end position="1385"/>
    </location>
</feature>
<evidence type="ECO:0000313" key="10">
    <source>
        <dbReference type="Proteomes" id="UP000887568"/>
    </source>
</evidence>
<dbReference type="PROSITE" id="PS50835">
    <property type="entry name" value="IG_LIKE"/>
    <property type="match status" value="1"/>
</dbReference>
<dbReference type="FunFam" id="2.20.100.10:FF:000002">
    <property type="entry name" value="Unc-5 netrin receptor C"/>
    <property type="match status" value="1"/>
</dbReference>
<feature type="compositionally biased region" description="Basic and acidic residues" evidence="4">
    <location>
        <begin position="1280"/>
        <end position="1293"/>
    </location>
</feature>
<dbReference type="CDD" id="cd00110">
    <property type="entry name" value="LamG"/>
    <property type="match status" value="2"/>
</dbReference>
<dbReference type="Proteomes" id="UP000887568">
    <property type="component" value="Unplaced"/>
</dbReference>
<reference evidence="9" key="1">
    <citation type="submission" date="2022-11" db="UniProtKB">
        <authorList>
            <consortium name="EnsemblMetazoa"/>
        </authorList>
    </citation>
    <scope>IDENTIFICATION</scope>
</reference>
<dbReference type="SMART" id="SM00209">
    <property type="entry name" value="TSP1"/>
    <property type="match status" value="8"/>
</dbReference>
<dbReference type="EnsemblMetazoa" id="XM_038208354.1">
    <property type="protein sequence ID" value="XP_038064282.1"/>
    <property type="gene ID" value="LOC119734796"/>
</dbReference>
<dbReference type="RefSeq" id="XP_038064282.1">
    <property type="nucleotide sequence ID" value="XM_038208354.1"/>
</dbReference>
<keyword evidence="10" id="KW-1185">Reference proteome</keyword>
<dbReference type="OrthoDB" id="10062639at2759"/>
<dbReference type="Pfam" id="PF00090">
    <property type="entry name" value="TSP_1"/>
    <property type="match status" value="8"/>
</dbReference>
<accession>A0A914AKM8</accession>
<dbReference type="InterPro" id="IPR036179">
    <property type="entry name" value="Ig-like_dom_sf"/>
</dbReference>
<evidence type="ECO:0000256" key="3">
    <source>
        <dbReference type="PROSITE-ProRule" id="PRU00122"/>
    </source>
</evidence>
<evidence type="ECO:0000256" key="4">
    <source>
        <dbReference type="SAM" id="MobiDB-lite"/>
    </source>
</evidence>
<feature type="compositionally biased region" description="Basic and acidic residues" evidence="4">
    <location>
        <begin position="1414"/>
        <end position="1431"/>
    </location>
</feature>
<keyword evidence="5" id="KW-0472">Membrane</keyword>
<dbReference type="FunFam" id="2.20.100.10:FF:000001">
    <property type="entry name" value="semaphorin-5A isoform X1"/>
    <property type="match status" value="2"/>
</dbReference>
<dbReference type="CDD" id="cd00096">
    <property type="entry name" value="Ig"/>
    <property type="match status" value="1"/>
</dbReference>
<feature type="region of interest" description="Disordered" evidence="4">
    <location>
        <begin position="1624"/>
        <end position="1696"/>
    </location>
</feature>
<dbReference type="PANTHER" id="PTHR22906:SF21">
    <property type="entry name" value="SEMA DOMAIN-CONTAINING PROTEIN"/>
    <property type="match status" value="1"/>
</dbReference>
<dbReference type="Pfam" id="PF02210">
    <property type="entry name" value="Laminin_G_2"/>
    <property type="match status" value="2"/>
</dbReference>
<dbReference type="InterPro" id="IPR007110">
    <property type="entry name" value="Ig-like_dom"/>
</dbReference>
<protein>
    <recommendedName>
        <fullName evidence="11">Hemicentin-1</fullName>
    </recommendedName>
</protein>
<dbReference type="InterPro" id="IPR013320">
    <property type="entry name" value="ConA-like_dom_sf"/>
</dbReference>
<keyword evidence="5" id="KW-0812">Transmembrane</keyword>
<dbReference type="SUPFAM" id="SSF48726">
    <property type="entry name" value="Immunoglobulin"/>
    <property type="match status" value="1"/>
</dbReference>
<feature type="signal peptide" evidence="6">
    <location>
        <begin position="1"/>
        <end position="21"/>
    </location>
</feature>
<evidence type="ECO:0000259" key="7">
    <source>
        <dbReference type="PROSITE" id="PS50025"/>
    </source>
</evidence>
<feature type="compositionally biased region" description="Basic and acidic residues" evidence="4">
    <location>
        <begin position="1313"/>
        <end position="1322"/>
    </location>
</feature>
<dbReference type="FunFam" id="2.20.100.10:FF:000007">
    <property type="entry name" value="Thrombospondin 1"/>
    <property type="match status" value="2"/>
</dbReference>
<dbReference type="Gene3D" id="2.20.100.10">
    <property type="entry name" value="Thrombospondin type-1 (TSP1) repeat"/>
    <property type="match status" value="8"/>
</dbReference>
<feature type="compositionally biased region" description="Basic residues" evidence="4">
    <location>
        <begin position="1323"/>
        <end position="1332"/>
    </location>
</feature>
<evidence type="ECO:0000256" key="6">
    <source>
        <dbReference type="SAM" id="SignalP"/>
    </source>
</evidence>
<dbReference type="SMART" id="SM00282">
    <property type="entry name" value="LamG"/>
    <property type="match status" value="2"/>
</dbReference>
<dbReference type="SUPFAM" id="SSF82895">
    <property type="entry name" value="TSP-1 type 1 repeat"/>
    <property type="match status" value="8"/>
</dbReference>
<dbReference type="InterPro" id="IPR001791">
    <property type="entry name" value="Laminin_G"/>
</dbReference>
<dbReference type="SUPFAM" id="SSF49899">
    <property type="entry name" value="Concanavalin A-like lectins/glucanases"/>
    <property type="match status" value="2"/>
</dbReference>